<dbReference type="EMBL" id="WEGK01000007">
    <property type="protein sequence ID" value="MQY20527.1"/>
    <property type="molecule type" value="Genomic_DNA"/>
</dbReference>
<name>A0A7K0D499_9NOCA</name>
<organism evidence="1 2">
    <name type="scientific">Nocardia macrotermitis</name>
    <dbReference type="NCBI Taxonomy" id="2585198"/>
    <lineage>
        <taxon>Bacteria</taxon>
        <taxon>Bacillati</taxon>
        <taxon>Actinomycetota</taxon>
        <taxon>Actinomycetes</taxon>
        <taxon>Mycobacteriales</taxon>
        <taxon>Nocardiaceae</taxon>
        <taxon>Nocardia</taxon>
    </lineage>
</organism>
<dbReference type="Pfam" id="PF10012">
    <property type="entry name" value="DUF2255"/>
    <property type="match status" value="1"/>
</dbReference>
<dbReference type="RefSeq" id="WP_153411289.1">
    <property type="nucleotide sequence ID" value="NZ_WEGK01000007.1"/>
</dbReference>
<evidence type="ECO:0000313" key="1">
    <source>
        <dbReference type="EMBL" id="MQY20527.1"/>
    </source>
</evidence>
<evidence type="ECO:0000313" key="2">
    <source>
        <dbReference type="Proteomes" id="UP000438448"/>
    </source>
</evidence>
<protein>
    <recommendedName>
        <fullName evidence="3">DUF2255 family protein</fullName>
    </recommendedName>
</protein>
<dbReference type="OrthoDB" id="162563at2"/>
<evidence type="ECO:0008006" key="3">
    <source>
        <dbReference type="Google" id="ProtNLM"/>
    </source>
</evidence>
<sequence>MTAWTPDQLDTIARVDEIEISSRRPDGTLTTPRVIWAVRTDDEIYIRSVNGPTAAWYRATRSRHEGHLRVADVDIDVTFIDTDNTVTDRVDAAYRDKYRRYAASIIDSINSPRTAETTMRLIPR</sequence>
<dbReference type="InterPro" id="IPR016888">
    <property type="entry name" value="UCP028498"/>
</dbReference>
<dbReference type="Proteomes" id="UP000438448">
    <property type="component" value="Unassembled WGS sequence"/>
</dbReference>
<gene>
    <name evidence="1" type="ORF">NRB20_36320</name>
</gene>
<reference evidence="1 2" key="1">
    <citation type="submission" date="2019-10" db="EMBL/GenBank/DDBJ databases">
        <title>Nocardia macrotermitis sp. nov. and Nocardia aurantia sp. nov., isolated from the gut of fungus growing-termite Macrotermes natalensis.</title>
        <authorList>
            <person name="Benndorf R."/>
            <person name="Schwitalla J."/>
            <person name="Martin K."/>
            <person name="De Beer W."/>
            <person name="Kaster A.-K."/>
            <person name="Vollmers J."/>
            <person name="Poulsen M."/>
            <person name="Beemelmanns C."/>
        </authorList>
    </citation>
    <scope>NUCLEOTIDE SEQUENCE [LARGE SCALE GENOMIC DNA]</scope>
    <source>
        <strain evidence="1 2">RB20</strain>
    </source>
</reference>
<proteinExistence type="predicted"/>
<keyword evidence="2" id="KW-1185">Reference proteome</keyword>
<accession>A0A7K0D499</accession>
<comment type="caution">
    <text evidence="1">The sequence shown here is derived from an EMBL/GenBank/DDBJ whole genome shotgun (WGS) entry which is preliminary data.</text>
</comment>
<dbReference type="AlphaFoldDB" id="A0A7K0D499"/>